<accession>A0A4C1WD97</accession>
<dbReference type="EMBL" id="BGZK01000535">
    <property type="protein sequence ID" value="GBP49023.1"/>
    <property type="molecule type" value="Genomic_DNA"/>
</dbReference>
<keyword evidence="3" id="KW-1185">Reference proteome</keyword>
<feature type="region of interest" description="Disordered" evidence="1">
    <location>
        <begin position="14"/>
        <end position="38"/>
    </location>
</feature>
<evidence type="ECO:0000313" key="3">
    <source>
        <dbReference type="Proteomes" id="UP000299102"/>
    </source>
</evidence>
<name>A0A4C1WD97_EUMVA</name>
<protein>
    <submittedName>
        <fullName evidence="2">Uncharacterized protein</fullName>
    </submittedName>
</protein>
<dbReference type="AlphaFoldDB" id="A0A4C1WD97"/>
<gene>
    <name evidence="2" type="ORF">EVAR_35645_1</name>
</gene>
<feature type="compositionally biased region" description="Gly residues" evidence="1">
    <location>
        <begin position="24"/>
        <end position="36"/>
    </location>
</feature>
<dbReference type="Proteomes" id="UP000299102">
    <property type="component" value="Unassembled WGS sequence"/>
</dbReference>
<reference evidence="2 3" key="1">
    <citation type="journal article" date="2019" name="Commun. Biol.">
        <title>The bagworm genome reveals a unique fibroin gene that provides high tensile strength.</title>
        <authorList>
            <person name="Kono N."/>
            <person name="Nakamura H."/>
            <person name="Ohtoshi R."/>
            <person name="Tomita M."/>
            <person name="Numata K."/>
            <person name="Arakawa K."/>
        </authorList>
    </citation>
    <scope>NUCLEOTIDE SEQUENCE [LARGE SCALE GENOMIC DNA]</scope>
</reference>
<comment type="caution">
    <text evidence="2">The sequence shown here is derived from an EMBL/GenBank/DDBJ whole genome shotgun (WGS) entry which is preliminary data.</text>
</comment>
<sequence>MEYLNFKSGRRLTPGLNSRHAVRAGGGRRAGGGGRGADATRWRLVSEKAFTAAVRGRLNELVSLKG</sequence>
<evidence type="ECO:0000256" key="1">
    <source>
        <dbReference type="SAM" id="MobiDB-lite"/>
    </source>
</evidence>
<proteinExistence type="predicted"/>
<organism evidence="2 3">
    <name type="scientific">Eumeta variegata</name>
    <name type="common">Bagworm moth</name>
    <name type="synonym">Eumeta japonica</name>
    <dbReference type="NCBI Taxonomy" id="151549"/>
    <lineage>
        <taxon>Eukaryota</taxon>
        <taxon>Metazoa</taxon>
        <taxon>Ecdysozoa</taxon>
        <taxon>Arthropoda</taxon>
        <taxon>Hexapoda</taxon>
        <taxon>Insecta</taxon>
        <taxon>Pterygota</taxon>
        <taxon>Neoptera</taxon>
        <taxon>Endopterygota</taxon>
        <taxon>Lepidoptera</taxon>
        <taxon>Glossata</taxon>
        <taxon>Ditrysia</taxon>
        <taxon>Tineoidea</taxon>
        <taxon>Psychidae</taxon>
        <taxon>Oiketicinae</taxon>
        <taxon>Eumeta</taxon>
    </lineage>
</organism>
<evidence type="ECO:0000313" key="2">
    <source>
        <dbReference type="EMBL" id="GBP49023.1"/>
    </source>
</evidence>